<reference evidence="1 2" key="1">
    <citation type="submission" date="2018-02" db="EMBL/GenBank/DDBJ databases">
        <authorList>
            <person name="Cohen D.B."/>
            <person name="Kent A.D."/>
        </authorList>
    </citation>
    <scope>NUCLEOTIDE SEQUENCE [LARGE SCALE GENOMIC DNA]</scope>
    <source>
        <strain evidence="1">1</strain>
    </source>
</reference>
<protein>
    <submittedName>
        <fullName evidence="1">Uncharacterized protein</fullName>
    </submittedName>
</protein>
<dbReference type="AlphaFoldDB" id="A0A2N9JFH0"/>
<accession>A0A2N9JFH0</accession>
<gene>
    <name evidence="1" type="ORF">MPLG2_1830</name>
</gene>
<proteinExistence type="predicted"/>
<name>A0A2N9JFH0_9ACTN</name>
<dbReference type="EMBL" id="LT985188">
    <property type="protein sequence ID" value="SPD86860.1"/>
    <property type="molecule type" value="Genomic_DNA"/>
</dbReference>
<sequence length="153" mass="16638">MPLGGRVKVAPNVSGVGAVTITSKYFTIWKSSGTKIVSKKTSAWLSAGSYKVTTTVTWKVKKRSGGYYPSKTTTRTQPLVVAISTATCATTDDAKRVKTGDSKTVVSWKLYSAGSLDYADGNHEDWRYALCGSDTQWVWVTYTDGTVTDTWAE</sequence>
<keyword evidence="2" id="KW-1185">Reference proteome</keyword>
<evidence type="ECO:0000313" key="1">
    <source>
        <dbReference type="EMBL" id="SPD86860.1"/>
    </source>
</evidence>
<dbReference type="KEGG" id="mgg:MPLG2_1830"/>
<dbReference type="Proteomes" id="UP000238164">
    <property type="component" value="Chromosome 1"/>
</dbReference>
<organism evidence="1 2">
    <name type="scientific">Micropruina glycogenica</name>
    <dbReference type="NCBI Taxonomy" id="75385"/>
    <lineage>
        <taxon>Bacteria</taxon>
        <taxon>Bacillati</taxon>
        <taxon>Actinomycetota</taxon>
        <taxon>Actinomycetes</taxon>
        <taxon>Propionibacteriales</taxon>
        <taxon>Nocardioidaceae</taxon>
        <taxon>Micropruina</taxon>
    </lineage>
</organism>
<evidence type="ECO:0000313" key="2">
    <source>
        <dbReference type="Proteomes" id="UP000238164"/>
    </source>
</evidence>